<dbReference type="SUPFAM" id="SSF89372">
    <property type="entry name" value="Fucose-specific lectin"/>
    <property type="match status" value="1"/>
</dbReference>
<organism evidence="2">
    <name type="scientific">Chlorella variabilis</name>
    <name type="common">Green alga</name>
    <dbReference type="NCBI Taxonomy" id="554065"/>
    <lineage>
        <taxon>Eukaryota</taxon>
        <taxon>Viridiplantae</taxon>
        <taxon>Chlorophyta</taxon>
        <taxon>core chlorophytes</taxon>
        <taxon>Trebouxiophyceae</taxon>
        <taxon>Chlorellales</taxon>
        <taxon>Chlorellaceae</taxon>
        <taxon>Chlorella clade</taxon>
        <taxon>Chlorella</taxon>
    </lineage>
</organism>
<evidence type="ECO:0000313" key="2">
    <source>
        <dbReference type="Proteomes" id="UP000008141"/>
    </source>
</evidence>
<gene>
    <name evidence="1" type="ORF">CHLNCDRAFT_136247</name>
</gene>
<dbReference type="Proteomes" id="UP000008141">
    <property type="component" value="Unassembled WGS sequence"/>
</dbReference>
<proteinExistence type="predicted"/>
<protein>
    <submittedName>
        <fullName evidence="1">Uncharacterized protein</fullName>
    </submittedName>
</protein>
<dbReference type="eggNOG" id="ENOG502T19V">
    <property type="taxonomic scope" value="Eukaryota"/>
</dbReference>
<dbReference type="GeneID" id="17353310"/>
<reference evidence="1 2" key="1">
    <citation type="journal article" date="2010" name="Plant Cell">
        <title>The Chlorella variabilis NC64A genome reveals adaptation to photosymbiosis, coevolution with viruses, and cryptic sex.</title>
        <authorList>
            <person name="Blanc G."/>
            <person name="Duncan G."/>
            <person name="Agarkova I."/>
            <person name="Borodovsky M."/>
            <person name="Gurnon J."/>
            <person name="Kuo A."/>
            <person name="Lindquist E."/>
            <person name="Lucas S."/>
            <person name="Pangilinan J."/>
            <person name="Polle J."/>
            <person name="Salamov A."/>
            <person name="Terry A."/>
            <person name="Yamada T."/>
            <person name="Dunigan D.D."/>
            <person name="Grigoriev I.V."/>
            <person name="Claverie J.M."/>
            <person name="Van Etten J.L."/>
        </authorList>
    </citation>
    <scope>NUCLEOTIDE SEQUENCE [LARGE SCALE GENOMIC DNA]</scope>
    <source>
        <strain evidence="1 2">NC64A</strain>
    </source>
</reference>
<dbReference type="KEGG" id="cvr:CHLNCDRAFT_136247"/>
<dbReference type="RefSeq" id="XP_005846065.1">
    <property type="nucleotide sequence ID" value="XM_005846003.1"/>
</dbReference>
<keyword evidence="2" id="KW-1185">Reference proteome</keyword>
<name>E1ZJA7_CHLVA</name>
<sequence length="1297" mass="133779">MQFNGRSWAVYGASRVSPAGCSLPSLALDSGNLPWVSCQSTNKSVVVMRHTGASWQALPVPSPARAGWLQLALDSADTPYLAAIDDDVPNQALLLRYDGAAWLQLPLLPAPNGVYPLNTLALAISAADVPHIALQRGFQQPPDHSVWRWEAAGGGQWLTVGPSDATPITPSADFPWLSLAFDASNLPVVAFKDQAAATVKIWTDSKQQTGWSNFGQAFPSSSDGPASVLAVGVALDSAGVPLVAVVDAQLASRVSVYKFGNSFTGWRRVGDAGFGQPAQTSVCLRLDSKDAPHVAVNQAVWRLAADSWQQLGPLFAAAPTSGVSLALDGLDVPLVAFKDGVAGVSVVRWNGRRWPVLGAAGFLPANAALGPRSLAVETATQLPCVAAWVGPSVDPSAARVLCFDPGSGWAALGGAIPVPPAASPPQVELALDGQDQPVLAINQPAGNATLYGYSAGGASWAALGPSLPGLAADGDFSMALGPGGIPYLAVQAPSAVIFTPVHRLLGGGWEALDGDPFIKGTPAPTSLSLVLSSRGQVVAAFRDADRAKVATCPSPPGQPVARTPGWGLLGARQFSSLQQLFRVRLAVHKPTDTFYVAYLNSTVGNTQVRRWDGFDWLAMGPPGGITPGLATRLSLAVDGAGQPHLAFADVSQGSRASVMRYTAATGQWAYLGPPGFSQGATGGEVSLAFGSDDVPTLAFSDQDAQQPAAPGRLTVMRFSGGAWGAVGGASRVSPAGCVNPTLALDSGNLPWVSCQSSDSLTQGVNNTAAVMRYTGFAWASLGASTLPNRTGWLQLALDSADTPYLGVTNLNSPGQALLLQYNSSDDTWLQLAPVPTPTSVYPSTSLELAINGFDVPHIALQQGAFGGATNQTVWRWEAGGGGQWVGLGSPDAPPISPSTDLPWFSLAFDASNLPVVAFKDQRSVSVVIWTDYKPLAGWGHIGQAFPSFNDGLTSVQRVEVALDSAGVPVVAVIDAQLASRVSVYKYGNFWDGWQRLGAPGFTQPSQTALCLRLDSQNVPHVAVNQAVWRFGGGASGPVWQQLGPAFSAGPTSGVSLALDEAGTPYVAFKDGVAGVSVVRWNGRRWPVLGAGPLWNASAVTFTRSLALQPASQLPCVAAWAPSPSSPNGTAGLRCFTGTGWSPDDPLPLPPAPYGALLKLELAIDAAGGRLLGLQQPFSGSPAGISLLAFSAGPGAGGWSQAGAGVQAGMGPGADFSLALDSAGSPLAIFQADLTSTYTDVQRLVGGTFGPLAGSPFIRGVAPPTSVSLAVDGLDQVVVAYRLSGVQARVAIWVPPAS</sequence>
<dbReference type="InParanoid" id="E1ZJA7"/>
<accession>E1ZJA7</accession>
<evidence type="ECO:0000313" key="1">
    <source>
        <dbReference type="EMBL" id="EFN53963.1"/>
    </source>
</evidence>
<dbReference type="EMBL" id="GL433849">
    <property type="protein sequence ID" value="EFN53963.1"/>
    <property type="molecule type" value="Genomic_DNA"/>
</dbReference>